<reference evidence="2" key="2">
    <citation type="journal article" date="2023" name="Int. J. Mol. Sci.">
        <title>De Novo Assembly and Annotation of 11 Diverse Shrub Willow (Salix) Genomes Reveals Novel Gene Organization in Sex-Linked Regions.</title>
        <authorList>
            <person name="Hyden B."/>
            <person name="Feng K."/>
            <person name="Yates T.B."/>
            <person name="Jawdy S."/>
            <person name="Cereghino C."/>
            <person name="Smart L.B."/>
            <person name="Muchero W."/>
        </authorList>
    </citation>
    <scope>NUCLEOTIDE SEQUENCE</scope>
    <source>
        <tissue evidence="2">Shoot tip</tissue>
    </source>
</reference>
<comment type="caution">
    <text evidence="2">The sequence shown here is derived from an EMBL/GenBank/DDBJ whole genome shotgun (WGS) entry which is preliminary data.</text>
</comment>
<feature type="compositionally biased region" description="Acidic residues" evidence="1">
    <location>
        <begin position="164"/>
        <end position="182"/>
    </location>
</feature>
<protein>
    <submittedName>
        <fullName evidence="2">Uncharacterized protein</fullName>
    </submittedName>
</protein>
<dbReference type="Gene3D" id="3.80.10.10">
    <property type="entry name" value="Ribonuclease Inhibitor"/>
    <property type="match status" value="1"/>
</dbReference>
<gene>
    <name evidence="2" type="ORF">OIU77_007061</name>
</gene>
<organism evidence="2 3">
    <name type="scientific">Salix suchowensis</name>
    <dbReference type="NCBI Taxonomy" id="1278906"/>
    <lineage>
        <taxon>Eukaryota</taxon>
        <taxon>Viridiplantae</taxon>
        <taxon>Streptophyta</taxon>
        <taxon>Embryophyta</taxon>
        <taxon>Tracheophyta</taxon>
        <taxon>Spermatophyta</taxon>
        <taxon>Magnoliopsida</taxon>
        <taxon>eudicotyledons</taxon>
        <taxon>Gunneridae</taxon>
        <taxon>Pentapetalae</taxon>
        <taxon>rosids</taxon>
        <taxon>fabids</taxon>
        <taxon>Malpighiales</taxon>
        <taxon>Salicaceae</taxon>
        <taxon>Saliceae</taxon>
        <taxon>Salix</taxon>
    </lineage>
</organism>
<dbReference type="SUPFAM" id="SSF52058">
    <property type="entry name" value="L domain-like"/>
    <property type="match status" value="1"/>
</dbReference>
<dbReference type="InterPro" id="IPR032675">
    <property type="entry name" value="LRR_dom_sf"/>
</dbReference>
<reference evidence="2" key="1">
    <citation type="submission" date="2022-10" db="EMBL/GenBank/DDBJ databases">
        <authorList>
            <person name="Hyden B.L."/>
            <person name="Feng K."/>
            <person name="Yates T."/>
            <person name="Jawdy S."/>
            <person name="Smart L.B."/>
            <person name="Muchero W."/>
        </authorList>
    </citation>
    <scope>NUCLEOTIDE SEQUENCE</scope>
    <source>
        <tissue evidence="2">Shoot tip</tissue>
    </source>
</reference>
<dbReference type="EMBL" id="JAPFFI010000018">
    <property type="protein sequence ID" value="KAJ6349605.1"/>
    <property type="molecule type" value="Genomic_DNA"/>
</dbReference>
<keyword evidence="3" id="KW-1185">Reference proteome</keyword>
<sequence>MVESLGLGVSGVGNESDGDGVGIDFNNFRVVQTACINFGKDRFDIFSEKVLEYASISSGSLPPELGNLKSLQELWLDRNRLQGSVPASSSSDFTSSAFGMYASNTNLTGLCRISKLKVVCSHCRLRSSCESGYLLTNKEDEARTIDLIRVLLANGFDSINGSESEADSEEESEEETEEESEEETDLKCQGCCWSLCKGLSFCTRTKLWREASSHVTFIACGPCLLSVIFPPAALGKVAVELENVVMRRAAAMLSSVFVIKYTNCY</sequence>
<evidence type="ECO:0000256" key="1">
    <source>
        <dbReference type="SAM" id="MobiDB-lite"/>
    </source>
</evidence>
<accession>A0ABQ9AP99</accession>
<feature type="region of interest" description="Disordered" evidence="1">
    <location>
        <begin position="159"/>
        <end position="182"/>
    </location>
</feature>
<proteinExistence type="predicted"/>
<name>A0ABQ9AP99_9ROSI</name>
<evidence type="ECO:0000313" key="3">
    <source>
        <dbReference type="Proteomes" id="UP001141253"/>
    </source>
</evidence>
<evidence type="ECO:0000313" key="2">
    <source>
        <dbReference type="EMBL" id="KAJ6349605.1"/>
    </source>
</evidence>
<dbReference type="Proteomes" id="UP001141253">
    <property type="component" value="Chromosome 19"/>
</dbReference>